<dbReference type="Gene3D" id="3.40.50.150">
    <property type="entry name" value="Vaccinia Virus protein VP39"/>
    <property type="match status" value="1"/>
</dbReference>
<gene>
    <name evidence="9" type="ORF">EYC84_008884</name>
</gene>
<keyword evidence="4" id="KW-0963">Cytoplasm</keyword>
<evidence type="ECO:0000256" key="1">
    <source>
        <dbReference type="ARBA" id="ARBA00004496"/>
    </source>
</evidence>
<keyword evidence="7" id="KW-0949">S-adenosyl-L-methionine</keyword>
<name>A0A5M9JGM8_MONFR</name>
<dbReference type="EMBL" id="VICG01000012">
    <property type="protein sequence ID" value="KAA8566285.1"/>
    <property type="molecule type" value="Genomic_DNA"/>
</dbReference>
<accession>A0A5M9JGM8</accession>
<comment type="similarity">
    <text evidence="2">Belongs to the methyltransferase superfamily. L-isoaspartyl/D-aspartyl protein methyltransferase family.</text>
</comment>
<evidence type="ECO:0000256" key="3">
    <source>
        <dbReference type="ARBA" id="ARBA00011890"/>
    </source>
</evidence>
<dbReference type="GO" id="GO:0005737">
    <property type="term" value="C:cytoplasm"/>
    <property type="evidence" value="ECO:0007669"/>
    <property type="project" value="UniProtKB-SubCell"/>
</dbReference>
<evidence type="ECO:0000256" key="7">
    <source>
        <dbReference type="ARBA" id="ARBA00022691"/>
    </source>
</evidence>
<evidence type="ECO:0000313" key="9">
    <source>
        <dbReference type="EMBL" id="KAA8566285.1"/>
    </source>
</evidence>
<dbReference type="VEuPathDB" id="FungiDB:MFRU_019g00610"/>
<evidence type="ECO:0000313" key="10">
    <source>
        <dbReference type="Proteomes" id="UP000322873"/>
    </source>
</evidence>
<evidence type="ECO:0000256" key="2">
    <source>
        <dbReference type="ARBA" id="ARBA00005369"/>
    </source>
</evidence>
<dbReference type="CDD" id="cd02440">
    <property type="entry name" value="AdoMet_MTases"/>
    <property type="match status" value="1"/>
</dbReference>
<keyword evidence="10" id="KW-1185">Reference proteome</keyword>
<dbReference type="InterPro" id="IPR000682">
    <property type="entry name" value="PCMT"/>
</dbReference>
<comment type="subcellular location">
    <subcellularLocation>
        <location evidence="1">Cytoplasm</location>
    </subcellularLocation>
</comment>
<feature type="region of interest" description="Disordered" evidence="8">
    <location>
        <begin position="1"/>
        <end position="51"/>
    </location>
</feature>
<sequence length="392" mass="43493">MDPPLANATSDKLQRALTGSEQDKRREVAGKCNKTYQRPLPSNRDRPRKLDTRHHFSQHITGTKQSPRTRVSWPTLRYLAFLSLVLLFASEAPNQINAVLGTPPQPSPISILPPLPLRAYLSRVAHLIHREASRHQTSHGPRTPKMAWTCSGRTNAELISNMWNADLIHSERVRDAMISVDRAHYTPSHHLAYQDSPQSIGYAATISAPHMHASALEHLLPYLDDGKRVLDVGSGSGYLTAVMAELVFPPSASAPPGPDPGAVDGPRGGKVVGLEHIRELRDLGERNVRKSEKGRRWVDEGKVEFVEGDGRQGWRDPRGQGGWDAIHVGAAAMEIHETLVEQLRCPGRMFIPVEHPRGLGQHIWVVDKDGEGKVSKKMLYGVRYVPLTDAPR</sequence>
<dbReference type="SUPFAM" id="SSF53335">
    <property type="entry name" value="S-adenosyl-L-methionine-dependent methyltransferases"/>
    <property type="match status" value="1"/>
</dbReference>
<reference evidence="9 10" key="1">
    <citation type="submission" date="2019-06" db="EMBL/GenBank/DDBJ databases">
        <title>Genome Sequence of the Brown Rot Fungal Pathogen Monilinia fructicola.</title>
        <authorList>
            <person name="De Miccolis Angelini R.M."/>
            <person name="Landi L."/>
            <person name="Abate D."/>
            <person name="Pollastro S."/>
            <person name="Romanazzi G."/>
            <person name="Faretra F."/>
        </authorList>
    </citation>
    <scope>NUCLEOTIDE SEQUENCE [LARGE SCALE GENOMIC DNA]</scope>
    <source>
        <strain evidence="9 10">Mfrc123</strain>
    </source>
</reference>
<evidence type="ECO:0000256" key="4">
    <source>
        <dbReference type="ARBA" id="ARBA00022490"/>
    </source>
</evidence>
<keyword evidence="6" id="KW-0808">Transferase</keyword>
<evidence type="ECO:0000256" key="8">
    <source>
        <dbReference type="SAM" id="MobiDB-lite"/>
    </source>
</evidence>
<organism evidence="9 10">
    <name type="scientific">Monilinia fructicola</name>
    <name type="common">Brown rot fungus</name>
    <name type="synonym">Ciboria fructicola</name>
    <dbReference type="NCBI Taxonomy" id="38448"/>
    <lineage>
        <taxon>Eukaryota</taxon>
        <taxon>Fungi</taxon>
        <taxon>Dikarya</taxon>
        <taxon>Ascomycota</taxon>
        <taxon>Pezizomycotina</taxon>
        <taxon>Leotiomycetes</taxon>
        <taxon>Helotiales</taxon>
        <taxon>Sclerotiniaceae</taxon>
        <taxon>Monilinia</taxon>
    </lineage>
</organism>
<dbReference type="PANTHER" id="PTHR11579">
    <property type="entry name" value="PROTEIN-L-ISOASPARTATE O-METHYLTRANSFERASE"/>
    <property type="match status" value="1"/>
</dbReference>
<evidence type="ECO:0000256" key="6">
    <source>
        <dbReference type="ARBA" id="ARBA00022679"/>
    </source>
</evidence>
<dbReference type="Pfam" id="PF01135">
    <property type="entry name" value="PCMT"/>
    <property type="match status" value="1"/>
</dbReference>
<dbReference type="AlphaFoldDB" id="A0A5M9JGM8"/>
<protein>
    <recommendedName>
        <fullName evidence="3">protein-L-isoaspartate(D-aspartate) O-methyltransferase</fullName>
        <ecNumber evidence="3">2.1.1.77</ecNumber>
    </recommendedName>
</protein>
<keyword evidence="5" id="KW-0489">Methyltransferase</keyword>
<dbReference type="EC" id="2.1.1.77" evidence="3"/>
<evidence type="ECO:0000256" key="5">
    <source>
        <dbReference type="ARBA" id="ARBA00022603"/>
    </source>
</evidence>
<dbReference type="GO" id="GO:0004719">
    <property type="term" value="F:protein-L-isoaspartate (D-aspartate) O-methyltransferase activity"/>
    <property type="evidence" value="ECO:0007669"/>
    <property type="project" value="UniProtKB-EC"/>
</dbReference>
<dbReference type="GO" id="GO:0032259">
    <property type="term" value="P:methylation"/>
    <property type="evidence" value="ECO:0007669"/>
    <property type="project" value="UniProtKB-KW"/>
</dbReference>
<dbReference type="Proteomes" id="UP000322873">
    <property type="component" value="Unassembled WGS sequence"/>
</dbReference>
<proteinExistence type="inferred from homology"/>
<dbReference type="PANTHER" id="PTHR11579:SF0">
    <property type="entry name" value="PROTEIN-L-ISOASPARTATE(D-ASPARTATE) O-METHYLTRANSFERASE"/>
    <property type="match status" value="1"/>
</dbReference>
<comment type="caution">
    <text evidence="9">The sequence shown here is derived from an EMBL/GenBank/DDBJ whole genome shotgun (WGS) entry which is preliminary data.</text>
</comment>
<dbReference type="InterPro" id="IPR029063">
    <property type="entry name" value="SAM-dependent_MTases_sf"/>
</dbReference>